<comment type="caution">
    <text evidence="6">The sequence shown here is derived from an EMBL/GenBank/DDBJ whole genome shotgun (WGS) entry which is preliminary data.</text>
</comment>
<sequence>MQMEISLPDEDGRLQILNIHTSKMQQAGKLARDVDLKELAAKTKNFSGAEIEGLCRAAAFTSMYQLISIFDDGAKSPLSVVIVDNIEGLIEYNPVGPRFSNFIVQAIRDLVSQPLKADGLSFLGRHMLVLATTSCREALTDQNLTQAFSWHVHVAMLSRPEHVIAALEEDGRFTSKEQQIIEKSLSGRR</sequence>
<keyword evidence="4" id="KW-0963">Cytoplasm</keyword>
<evidence type="ECO:0000313" key="6">
    <source>
        <dbReference type="EMBL" id="RTG90933.1"/>
    </source>
</evidence>
<dbReference type="GO" id="GO:0043001">
    <property type="term" value="P:Golgi to plasma membrane protein transport"/>
    <property type="evidence" value="ECO:0007669"/>
    <property type="project" value="TreeGrafter"/>
</dbReference>
<dbReference type="GO" id="GO:0016887">
    <property type="term" value="F:ATP hydrolysis activity"/>
    <property type="evidence" value="ECO:0007669"/>
    <property type="project" value="InterPro"/>
</dbReference>
<keyword evidence="3 4" id="KW-0067">ATP-binding</keyword>
<proteinExistence type="inferred from homology"/>
<dbReference type="Proteomes" id="UP000290809">
    <property type="component" value="Unassembled WGS sequence"/>
</dbReference>
<keyword evidence="4" id="KW-0653">Protein transport</keyword>
<evidence type="ECO:0000256" key="2">
    <source>
        <dbReference type="ARBA" id="ARBA00022741"/>
    </source>
</evidence>
<comment type="subcellular location">
    <subcellularLocation>
        <location evidence="4">Cytoplasm</location>
    </subcellularLocation>
</comment>
<dbReference type="SUPFAM" id="SSF52540">
    <property type="entry name" value="P-loop containing nucleoside triphosphate hydrolases"/>
    <property type="match status" value="1"/>
</dbReference>
<reference evidence="6 7" key="1">
    <citation type="journal article" date="2019" name="PLoS Pathog.">
        <title>Genome sequence of the bovine parasite Schistosoma bovis Tanzania.</title>
        <authorList>
            <person name="Oey H."/>
            <person name="Zakrzewski M."/>
            <person name="Gobert G."/>
            <person name="Gravermann K."/>
            <person name="Stoye J."/>
            <person name="Jones M."/>
            <person name="Mcmanus D."/>
            <person name="Krause L."/>
        </authorList>
    </citation>
    <scope>NUCLEOTIDE SEQUENCE [LARGE SCALE GENOMIC DNA]</scope>
    <source>
        <strain evidence="6 7">TAN1997</strain>
    </source>
</reference>
<dbReference type="EMBL" id="QMKO01000934">
    <property type="protein sequence ID" value="RTG90933.1"/>
    <property type="molecule type" value="Genomic_DNA"/>
</dbReference>
<dbReference type="AlphaFoldDB" id="A0A430QTA1"/>
<dbReference type="GO" id="GO:0005795">
    <property type="term" value="C:Golgi stack"/>
    <property type="evidence" value="ECO:0007669"/>
    <property type="project" value="TreeGrafter"/>
</dbReference>
<comment type="similarity">
    <text evidence="1 4">Belongs to the AAA ATPase family.</text>
</comment>
<dbReference type="EC" id="3.6.4.6" evidence="4"/>
<keyword evidence="2 4" id="KW-0547">Nucleotide-binding</keyword>
<dbReference type="PANTHER" id="PTHR23078">
    <property type="entry name" value="VESICULAR-FUSION PROTEIN NSF"/>
    <property type="match status" value="1"/>
</dbReference>
<gene>
    <name evidence="6" type="ORF">DC041_0010773</name>
</gene>
<evidence type="ECO:0000256" key="1">
    <source>
        <dbReference type="ARBA" id="ARBA00006914"/>
    </source>
</evidence>
<keyword evidence="4" id="KW-0460">Magnesium</keyword>
<keyword evidence="4" id="KW-0931">ER-Golgi transport</keyword>
<protein>
    <recommendedName>
        <fullName evidence="4">Vesicle-fusing ATPase</fullName>
        <ecNumber evidence="4">3.6.4.6</ecNumber>
    </recommendedName>
</protein>
<keyword evidence="4" id="KW-0378">Hydrolase</keyword>
<keyword evidence="4" id="KW-0813">Transport</keyword>
<evidence type="ECO:0000313" key="7">
    <source>
        <dbReference type="Proteomes" id="UP000290809"/>
    </source>
</evidence>
<dbReference type="Gene3D" id="1.10.8.60">
    <property type="match status" value="1"/>
</dbReference>
<dbReference type="InterPro" id="IPR027417">
    <property type="entry name" value="P-loop_NTPase"/>
</dbReference>
<dbReference type="Pfam" id="PF17862">
    <property type="entry name" value="AAA_lid_3"/>
    <property type="match status" value="1"/>
</dbReference>
<feature type="domain" description="AAA ATPase AAA+ lid" evidence="5">
    <location>
        <begin position="33"/>
        <end position="63"/>
    </location>
</feature>
<evidence type="ECO:0000259" key="5">
    <source>
        <dbReference type="Pfam" id="PF17862"/>
    </source>
</evidence>
<organism evidence="6 7">
    <name type="scientific">Schistosoma bovis</name>
    <name type="common">Blood fluke</name>
    <dbReference type="NCBI Taxonomy" id="6184"/>
    <lineage>
        <taxon>Eukaryota</taxon>
        <taxon>Metazoa</taxon>
        <taxon>Spiralia</taxon>
        <taxon>Lophotrochozoa</taxon>
        <taxon>Platyhelminthes</taxon>
        <taxon>Trematoda</taxon>
        <taxon>Digenea</taxon>
        <taxon>Strigeidida</taxon>
        <taxon>Schistosomatoidea</taxon>
        <taxon>Schistosomatidae</taxon>
        <taxon>Schistosoma</taxon>
    </lineage>
</organism>
<dbReference type="FunFam" id="1.10.8.60:FF:000115">
    <property type="entry name" value="N-ethylmaleimide-sensitive fusion protein, putative"/>
    <property type="match status" value="1"/>
</dbReference>
<dbReference type="GO" id="GO:0005524">
    <property type="term" value="F:ATP binding"/>
    <property type="evidence" value="ECO:0007669"/>
    <property type="project" value="UniProtKB-UniRule"/>
</dbReference>
<dbReference type="STRING" id="6184.A0A430QTA1"/>
<keyword evidence="7" id="KW-1185">Reference proteome</keyword>
<comment type="function">
    <text evidence="4">Required for vesicle-mediated transport. Catalyzes the fusion of transport vesicles within the Golgi cisternae. Is also required for transport from the endoplasmic reticulum to the Golgi stack. Seems to function as a fusion protein required for the delivery of cargo proteins to all compartments of the Golgi stack independent of vesicle origin.</text>
</comment>
<name>A0A430QTA1_SCHBO</name>
<dbReference type="GO" id="GO:0006891">
    <property type="term" value="P:intra-Golgi vesicle-mediated transport"/>
    <property type="evidence" value="ECO:0007669"/>
    <property type="project" value="TreeGrafter"/>
</dbReference>
<accession>A0A430QTA1</accession>
<dbReference type="InterPro" id="IPR041569">
    <property type="entry name" value="AAA_lid_3"/>
</dbReference>
<dbReference type="GO" id="GO:0035494">
    <property type="term" value="P:SNARE complex disassembly"/>
    <property type="evidence" value="ECO:0007669"/>
    <property type="project" value="InterPro"/>
</dbReference>
<comment type="catalytic activity">
    <reaction evidence="4">
        <text>ATP + H2O = ADP + phosphate + H(+)</text>
        <dbReference type="Rhea" id="RHEA:13065"/>
        <dbReference type="ChEBI" id="CHEBI:15377"/>
        <dbReference type="ChEBI" id="CHEBI:15378"/>
        <dbReference type="ChEBI" id="CHEBI:30616"/>
        <dbReference type="ChEBI" id="CHEBI:43474"/>
        <dbReference type="ChEBI" id="CHEBI:456216"/>
        <dbReference type="EC" id="3.6.4.6"/>
    </reaction>
</comment>
<dbReference type="PANTHER" id="PTHR23078:SF3">
    <property type="entry name" value="VESICLE-FUSING ATPASE"/>
    <property type="match status" value="1"/>
</dbReference>
<evidence type="ECO:0000256" key="4">
    <source>
        <dbReference type="RuleBase" id="RU367045"/>
    </source>
</evidence>
<evidence type="ECO:0000256" key="3">
    <source>
        <dbReference type="ARBA" id="ARBA00022840"/>
    </source>
</evidence>
<comment type="cofactor">
    <cofactor evidence="4">
        <name>Mg(2+)</name>
        <dbReference type="ChEBI" id="CHEBI:18420"/>
    </cofactor>
    <text evidence="4">Binds 1 Mg(2+) ion per subunit.</text>
</comment>
<keyword evidence="4" id="KW-0479">Metal-binding</keyword>
<dbReference type="GO" id="GO:0046872">
    <property type="term" value="F:metal ion binding"/>
    <property type="evidence" value="ECO:0007669"/>
    <property type="project" value="UniProtKB-UniRule"/>
</dbReference>
<dbReference type="InterPro" id="IPR039812">
    <property type="entry name" value="Vesicle-fus_ATPase"/>
</dbReference>